<keyword evidence="3" id="KW-1185">Reference proteome</keyword>
<gene>
    <name evidence="2" type="ORF">EG799_01625</name>
</gene>
<name>A0A3N5DN66_9SPHN</name>
<dbReference type="EMBL" id="RPFZ01000001">
    <property type="protein sequence ID" value="RPF70471.1"/>
    <property type="molecule type" value="Genomic_DNA"/>
</dbReference>
<feature type="compositionally biased region" description="Low complexity" evidence="1">
    <location>
        <begin position="93"/>
        <end position="105"/>
    </location>
</feature>
<evidence type="ECO:0000313" key="3">
    <source>
        <dbReference type="Proteomes" id="UP000275232"/>
    </source>
</evidence>
<organism evidence="2 3">
    <name type="scientific">Aurantiacibacter spongiae</name>
    <dbReference type="NCBI Taxonomy" id="2488860"/>
    <lineage>
        <taxon>Bacteria</taxon>
        <taxon>Pseudomonadati</taxon>
        <taxon>Pseudomonadota</taxon>
        <taxon>Alphaproteobacteria</taxon>
        <taxon>Sphingomonadales</taxon>
        <taxon>Erythrobacteraceae</taxon>
        <taxon>Aurantiacibacter</taxon>
    </lineage>
</organism>
<comment type="caution">
    <text evidence="2">The sequence shown here is derived from an EMBL/GenBank/DDBJ whole genome shotgun (WGS) entry which is preliminary data.</text>
</comment>
<protein>
    <submittedName>
        <fullName evidence="2">Uncharacterized protein</fullName>
    </submittedName>
</protein>
<dbReference type="RefSeq" id="WP_123877969.1">
    <property type="nucleotide sequence ID" value="NZ_RPFZ01000001.1"/>
</dbReference>
<feature type="compositionally biased region" description="Basic residues" evidence="1">
    <location>
        <begin position="83"/>
        <end position="92"/>
    </location>
</feature>
<dbReference type="AlphaFoldDB" id="A0A3N5DN66"/>
<evidence type="ECO:0000256" key="1">
    <source>
        <dbReference type="SAM" id="MobiDB-lite"/>
    </source>
</evidence>
<sequence length="130" mass="14683">MNALTRLNAKARQIGAPTCAEAPRVEFDAWPSWPLRWERWKATPFHRDCLRSIRDDAENRDEAVYWAAQGALDTGDASNWKRSLPRSRRRKSAPTAPTATNARPAGLPTITPISIRVRGSGYDHTISHHR</sequence>
<accession>A0A3N5DN66</accession>
<evidence type="ECO:0000313" key="2">
    <source>
        <dbReference type="EMBL" id="RPF70471.1"/>
    </source>
</evidence>
<proteinExistence type="predicted"/>
<dbReference type="Proteomes" id="UP000275232">
    <property type="component" value="Unassembled WGS sequence"/>
</dbReference>
<reference evidence="2 3" key="1">
    <citation type="submission" date="2018-11" db="EMBL/GenBank/DDBJ databases">
        <title>Erythrobacter spongiae sp. nov., isolated from a marine sponge.</title>
        <authorList>
            <person name="Zhuang L."/>
            <person name="Luo L."/>
        </authorList>
    </citation>
    <scope>NUCLEOTIDE SEQUENCE [LARGE SCALE GENOMIC DNA]</scope>
    <source>
        <strain evidence="2 3">HN-E23</strain>
    </source>
</reference>
<feature type="region of interest" description="Disordered" evidence="1">
    <location>
        <begin position="75"/>
        <end position="109"/>
    </location>
</feature>